<feature type="region of interest" description="Disordered" evidence="2">
    <location>
        <begin position="349"/>
        <end position="386"/>
    </location>
</feature>
<evidence type="ECO:0000256" key="2">
    <source>
        <dbReference type="SAM" id="MobiDB-lite"/>
    </source>
</evidence>
<name>A0A6P6KY00_CARAU</name>
<dbReference type="Pfam" id="PF04664">
    <property type="entry name" value="OGFr_N"/>
    <property type="match status" value="1"/>
</dbReference>
<dbReference type="GO" id="GO:0016020">
    <property type="term" value="C:membrane"/>
    <property type="evidence" value="ECO:0007669"/>
    <property type="project" value="InterPro"/>
</dbReference>
<feature type="domain" description="Opioid growth factor receptor (OGFr) conserved" evidence="3">
    <location>
        <begin position="113"/>
        <end position="316"/>
    </location>
</feature>
<reference evidence="5" key="1">
    <citation type="submission" date="2025-08" db="UniProtKB">
        <authorList>
            <consortium name="RefSeq"/>
        </authorList>
    </citation>
    <scope>IDENTIFICATION</scope>
    <source>
        <strain evidence="5">Wakin</strain>
        <tissue evidence="5">Muscle</tissue>
    </source>
</reference>
<evidence type="ECO:0000259" key="3">
    <source>
        <dbReference type="Pfam" id="PF04664"/>
    </source>
</evidence>
<sequence>MRRSPRPIRYTRLMCFRKVRRGLFCALRFLRNLANVTLTQLYLSQRRLRESDEYGSTWEHKDENKTDRTNVFHEWSRGKNMYAARDMENFRRSCQDLDGNDISDENDADEKDKGHFCNLAFHHGQIKSSPDDVHIDEFHQQWWGKYERLENVHSYIQWLFPIQEPGVNCKAHVLTKKEIKLFRKDKQAKSKLVKSYKLMLDFYGIRLADESTGEVERAPNWKNRFRNLNRHTHNNLRITRILKCLGTLGMKHYQAPLVKFFLHETLVEGHLSNVKQSVLDYFMFAVLDKSERRELVKFALEHFKPQKHFVSGPEENVAQPIENKQRSTVEDNLKRLNKYEAVILNKPTVTNSDQGANENSQCMSENNNITPANMSHGDNDESGPHQTEVSLCQMHDLSGVSDNDSGLQQFKEEASCLMSDIKMKESNETML</sequence>
<dbReference type="InterPro" id="IPR006757">
    <property type="entry name" value="OGF_rcpt"/>
</dbReference>
<dbReference type="PANTHER" id="PTHR14015:SF1">
    <property type="entry name" value="OPIOID GROWTH FACTOR RECEPTOR"/>
    <property type="match status" value="1"/>
</dbReference>
<protein>
    <submittedName>
        <fullName evidence="5">Opioid growth factor receptor-like isoform X1</fullName>
    </submittedName>
</protein>
<proteinExistence type="inferred from homology"/>
<dbReference type="RefSeq" id="XP_026077158.1">
    <property type="nucleotide sequence ID" value="XM_026221373.1"/>
</dbReference>
<accession>A0A6P6KY00</accession>
<organism evidence="4 5">
    <name type="scientific">Carassius auratus</name>
    <name type="common">Goldfish</name>
    <dbReference type="NCBI Taxonomy" id="7957"/>
    <lineage>
        <taxon>Eukaryota</taxon>
        <taxon>Metazoa</taxon>
        <taxon>Chordata</taxon>
        <taxon>Craniata</taxon>
        <taxon>Vertebrata</taxon>
        <taxon>Euteleostomi</taxon>
        <taxon>Actinopterygii</taxon>
        <taxon>Neopterygii</taxon>
        <taxon>Teleostei</taxon>
        <taxon>Ostariophysi</taxon>
        <taxon>Cypriniformes</taxon>
        <taxon>Cyprinidae</taxon>
        <taxon>Cyprininae</taxon>
        <taxon>Carassius</taxon>
    </lineage>
</organism>
<dbReference type="OrthoDB" id="9030204at2759"/>
<dbReference type="KEGG" id="caua:113055247"/>
<dbReference type="AlphaFoldDB" id="A0A6P6KY00"/>
<gene>
    <name evidence="5" type="primary">LOC113055247</name>
</gene>
<dbReference type="InterPro" id="IPR039574">
    <property type="entry name" value="OGFr"/>
</dbReference>
<evidence type="ECO:0000256" key="1">
    <source>
        <dbReference type="ARBA" id="ARBA00010365"/>
    </source>
</evidence>
<dbReference type="GeneID" id="113055247"/>
<keyword evidence="4" id="KW-1185">Reference proteome</keyword>
<comment type="similarity">
    <text evidence="1">Belongs to the opioid growth factor receptor family.</text>
</comment>
<dbReference type="Proteomes" id="UP000515129">
    <property type="component" value="Chromosome 36"/>
</dbReference>
<evidence type="ECO:0000313" key="4">
    <source>
        <dbReference type="Proteomes" id="UP000515129"/>
    </source>
</evidence>
<feature type="compositionally biased region" description="Polar residues" evidence="2">
    <location>
        <begin position="349"/>
        <end position="373"/>
    </location>
</feature>
<evidence type="ECO:0000313" key="5">
    <source>
        <dbReference type="RefSeq" id="XP_026077158.1"/>
    </source>
</evidence>
<dbReference type="PANTHER" id="PTHR14015">
    <property type="entry name" value="OPIOID GROWTH FACTOR RECEPTOR OGFR ZETA-TYPE OPIOID RECEPTOR"/>
    <property type="match status" value="1"/>
</dbReference>
<dbReference type="GO" id="GO:0140625">
    <property type="term" value="F:opioid growth factor receptor activity"/>
    <property type="evidence" value="ECO:0007669"/>
    <property type="project" value="InterPro"/>
</dbReference>